<gene>
    <name evidence="1" type="ORF">LVY65_09735</name>
</gene>
<proteinExistence type="predicted"/>
<name>A0A9X1QNL3_9SPHN</name>
<dbReference type="Proteomes" id="UP001139410">
    <property type="component" value="Unassembled WGS sequence"/>
</dbReference>
<keyword evidence="2" id="KW-1185">Reference proteome</keyword>
<comment type="caution">
    <text evidence="1">The sequence shown here is derived from an EMBL/GenBank/DDBJ whole genome shotgun (WGS) entry which is preliminary data.</text>
</comment>
<reference evidence="1" key="1">
    <citation type="submission" date="2022-01" db="EMBL/GenBank/DDBJ databases">
        <authorList>
            <person name="Jo J.-H."/>
            <person name="Im W.-T."/>
        </authorList>
    </citation>
    <scope>NUCLEOTIDE SEQUENCE</scope>
    <source>
        <strain evidence="1">G124</strain>
    </source>
</reference>
<protein>
    <submittedName>
        <fullName evidence="1">Uncharacterized protein</fullName>
    </submittedName>
</protein>
<accession>A0A9X1QNL3</accession>
<dbReference type="EMBL" id="JAKFGM010000002">
    <property type="protein sequence ID" value="MCF2515342.1"/>
    <property type="molecule type" value="Genomic_DNA"/>
</dbReference>
<dbReference type="RefSeq" id="WP_235067875.1">
    <property type="nucleotide sequence ID" value="NZ_JAKFGM010000002.1"/>
</dbReference>
<organism evidence="1 2">
    <name type="scientific">Sphingomonas cremea</name>
    <dbReference type="NCBI Taxonomy" id="2904799"/>
    <lineage>
        <taxon>Bacteria</taxon>
        <taxon>Pseudomonadati</taxon>
        <taxon>Pseudomonadota</taxon>
        <taxon>Alphaproteobacteria</taxon>
        <taxon>Sphingomonadales</taxon>
        <taxon>Sphingomonadaceae</taxon>
        <taxon>Sphingomonas</taxon>
    </lineage>
</organism>
<evidence type="ECO:0000313" key="2">
    <source>
        <dbReference type="Proteomes" id="UP001139410"/>
    </source>
</evidence>
<sequence length="75" mass="8358">MARFEGKLKAARETKLEIDELLSVLSSSSNLGREERQDAIACFLSVSEGWKDAKGTLKGTFASIPRPSWLRESKE</sequence>
<evidence type="ECO:0000313" key="1">
    <source>
        <dbReference type="EMBL" id="MCF2515342.1"/>
    </source>
</evidence>
<dbReference type="AlphaFoldDB" id="A0A9X1QNL3"/>